<name>A0A4R5CH55_9ACTN</name>
<dbReference type="Pfam" id="PF09619">
    <property type="entry name" value="YscW"/>
    <property type="match status" value="1"/>
</dbReference>
<accession>A0A4R5CH55</accession>
<evidence type="ECO:0000313" key="2">
    <source>
        <dbReference type="Proteomes" id="UP000294739"/>
    </source>
</evidence>
<comment type="caution">
    <text evidence="1">The sequence shown here is derived from an EMBL/GenBank/DDBJ whole genome shotgun (WGS) entry which is preliminary data.</text>
</comment>
<dbReference type="AlphaFoldDB" id="A0A4R5CH55"/>
<dbReference type="InterPro" id="IPR039366">
    <property type="entry name" value="Pilotin"/>
</dbReference>
<dbReference type="InParanoid" id="A0A4R5CH55"/>
<dbReference type="Proteomes" id="UP000294739">
    <property type="component" value="Unassembled WGS sequence"/>
</dbReference>
<gene>
    <name evidence="1" type="ORF">E1269_27485</name>
</gene>
<proteinExistence type="predicted"/>
<protein>
    <submittedName>
        <fullName evidence="1">Uncharacterized protein</fullName>
    </submittedName>
</protein>
<reference evidence="1 2" key="1">
    <citation type="submission" date="2019-03" db="EMBL/GenBank/DDBJ databases">
        <title>Draft genome sequences of novel Actinobacteria.</title>
        <authorList>
            <person name="Sahin N."/>
            <person name="Ay H."/>
            <person name="Saygin H."/>
        </authorList>
    </citation>
    <scope>NUCLEOTIDE SEQUENCE [LARGE SCALE GENOMIC DNA]</scope>
    <source>
        <strain evidence="1 2">5K138</strain>
    </source>
</reference>
<organism evidence="1 2">
    <name type="scientific">Jiangella asiatica</name>
    <dbReference type="NCBI Taxonomy" id="2530372"/>
    <lineage>
        <taxon>Bacteria</taxon>
        <taxon>Bacillati</taxon>
        <taxon>Actinomycetota</taxon>
        <taxon>Actinomycetes</taxon>
        <taxon>Jiangellales</taxon>
        <taxon>Jiangellaceae</taxon>
        <taxon>Jiangella</taxon>
    </lineage>
</organism>
<dbReference type="EMBL" id="SMKZ01000060">
    <property type="protein sequence ID" value="TDD99065.1"/>
    <property type="molecule type" value="Genomic_DNA"/>
</dbReference>
<evidence type="ECO:0000313" key="1">
    <source>
        <dbReference type="EMBL" id="TDD99065.1"/>
    </source>
</evidence>
<sequence>MRTMHGEAVLPETAPTGPAARMTVEVHDVTLADAPSAVVARTVLERVPLAPNRVIEFDLDVPEASPGRDLSLRVHVDVDGTGVVTPGDLITTQHLPVAGVGELAGVVAPLRRI</sequence>
<keyword evidence="2" id="KW-1185">Reference proteome</keyword>